<sequence length="497" mass="56207">MQRDSVTKMERELSCPICFEFYDDPLQLSCLHSFCRSCIKDIIGTNPSLNVFECPQCRRRIELDARGLDGLHKNFPLASIVDAYKTQHSSLEAPVENPMYTIDQLIDFLIEDCEEPDLPSIVQTVETIVASDFPNIPIAYVLRELLKKLVQSSDEIPSVPPPETHQRARRLSRTPAVDIASDSSTDSSVDNTDSTRHGSQEQSHQQGETSPQNNDNTTNTEERTAESQAAGPCGFRDLPDTYSPETTELSPFRRSVKNVFSGVNFTPVTCRLYNIIRQLEELQTTRDVANDHENTVPKVILEVRSSQNVEQPQTPKIISKLPTGFIDDLVQAQQNRVKLQDPSTNSTARQLKLTDGELRQELNETQQRSQILTSGFIEKMRQQRQRRQNRQVNSSDSELPKPVVQILDDTANVRMCDNKVPTDDKIDDEKNQRKNFSVKERLSLFEPGKSVDSSSTAIKDKQVLRGPPTAVRPKYSSVDIKKPLKEKPQPPPKPKRV</sequence>
<dbReference type="EMBL" id="JAZGQO010000018">
    <property type="protein sequence ID" value="KAK6168175.1"/>
    <property type="molecule type" value="Genomic_DNA"/>
</dbReference>
<feature type="region of interest" description="Disordered" evidence="5">
    <location>
        <begin position="380"/>
        <end position="404"/>
    </location>
</feature>
<dbReference type="InterPro" id="IPR047153">
    <property type="entry name" value="TRIM45/56/19-like"/>
</dbReference>
<dbReference type="Pfam" id="PF00097">
    <property type="entry name" value="zf-C3HC4"/>
    <property type="match status" value="1"/>
</dbReference>
<feature type="domain" description="RING-type" evidence="6">
    <location>
        <begin position="15"/>
        <end position="58"/>
    </location>
</feature>
<evidence type="ECO:0000256" key="4">
    <source>
        <dbReference type="PROSITE-ProRule" id="PRU00175"/>
    </source>
</evidence>
<evidence type="ECO:0000313" key="8">
    <source>
        <dbReference type="Proteomes" id="UP001347796"/>
    </source>
</evidence>
<dbReference type="Gene3D" id="3.30.40.10">
    <property type="entry name" value="Zinc/RING finger domain, C3HC4 (zinc finger)"/>
    <property type="match status" value="1"/>
</dbReference>
<feature type="region of interest" description="Disordered" evidence="5">
    <location>
        <begin position="446"/>
        <end position="497"/>
    </location>
</feature>
<feature type="region of interest" description="Disordered" evidence="5">
    <location>
        <begin position="154"/>
        <end position="249"/>
    </location>
</feature>
<evidence type="ECO:0000313" key="7">
    <source>
        <dbReference type="EMBL" id="KAK6168175.1"/>
    </source>
</evidence>
<name>A0AAN8G941_PATCE</name>
<evidence type="ECO:0000256" key="5">
    <source>
        <dbReference type="SAM" id="MobiDB-lite"/>
    </source>
</evidence>
<feature type="compositionally biased region" description="Low complexity" evidence="5">
    <location>
        <begin position="181"/>
        <end position="192"/>
    </location>
</feature>
<evidence type="ECO:0000259" key="6">
    <source>
        <dbReference type="PROSITE" id="PS50089"/>
    </source>
</evidence>
<dbReference type="AlphaFoldDB" id="A0AAN8G941"/>
<keyword evidence="1" id="KW-0479">Metal-binding</keyword>
<dbReference type="GO" id="GO:0061630">
    <property type="term" value="F:ubiquitin protein ligase activity"/>
    <property type="evidence" value="ECO:0007669"/>
    <property type="project" value="TreeGrafter"/>
</dbReference>
<dbReference type="SUPFAM" id="SSF57850">
    <property type="entry name" value="RING/U-box"/>
    <property type="match status" value="1"/>
</dbReference>
<dbReference type="InterPro" id="IPR013083">
    <property type="entry name" value="Znf_RING/FYVE/PHD"/>
</dbReference>
<comment type="caution">
    <text evidence="7">The sequence shown here is derived from an EMBL/GenBank/DDBJ whole genome shotgun (WGS) entry which is preliminary data.</text>
</comment>
<evidence type="ECO:0000256" key="1">
    <source>
        <dbReference type="ARBA" id="ARBA00022723"/>
    </source>
</evidence>
<feature type="compositionally biased region" description="Polar residues" evidence="5">
    <location>
        <begin position="200"/>
        <end position="212"/>
    </location>
</feature>
<dbReference type="PANTHER" id="PTHR25462">
    <property type="entry name" value="BONUS, ISOFORM C-RELATED"/>
    <property type="match status" value="1"/>
</dbReference>
<accession>A0AAN8G941</accession>
<dbReference type="PROSITE" id="PS50089">
    <property type="entry name" value="ZF_RING_2"/>
    <property type="match status" value="1"/>
</dbReference>
<organism evidence="7 8">
    <name type="scientific">Patella caerulea</name>
    <name type="common">Rayed Mediterranean limpet</name>
    <dbReference type="NCBI Taxonomy" id="87958"/>
    <lineage>
        <taxon>Eukaryota</taxon>
        <taxon>Metazoa</taxon>
        <taxon>Spiralia</taxon>
        <taxon>Lophotrochozoa</taxon>
        <taxon>Mollusca</taxon>
        <taxon>Gastropoda</taxon>
        <taxon>Patellogastropoda</taxon>
        <taxon>Patelloidea</taxon>
        <taxon>Patellidae</taxon>
        <taxon>Patella</taxon>
    </lineage>
</organism>
<evidence type="ECO:0000256" key="2">
    <source>
        <dbReference type="ARBA" id="ARBA00022771"/>
    </source>
</evidence>
<dbReference type="InterPro" id="IPR001841">
    <property type="entry name" value="Znf_RING"/>
</dbReference>
<dbReference type="PROSITE" id="PS00518">
    <property type="entry name" value="ZF_RING_1"/>
    <property type="match status" value="1"/>
</dbReference>
<protein>
    <recommendedName>
        <fullName evidence="6">RING-type domain-containing protein</fullName>
    </recommendedName>
</protein>
<evidence type="ECO:0000256" key="3">
    <source>
        <dbReference type="ARBA" id="ARBA00022833"/>
    </source>
</evidence>
<dbReference type="Proteomes" id="UP001347796">
    <property type="component" value="Unassembled WGS sequence"/>
</dbReference>
<dbReference type="SMART" id="SM00184">
    <property type="entry name" value="RING"/>
    <property type="match status" value="1"/>
</dbReference>
<keyword evidence="8" id="KW-1185">Reference proteome</keyword>
<proteinExistence type="predicted"/>
<dbReference type="InterPro" id="IPR017907">
    <property type="entry name" value="Znf_RING_CS"/>
</dbReference>
<dbReference type="PANTHER" id="PTHR25462:SF306">
    <property type="entry name" value="TRIPARTITE MOTIF CONTAINING 9"/>
    <property type="match status" value="1"/>
</dbReference>
<dbReference type="InterPro" id="IPR018957">
    <property type="entry name" value="Znf_C3HC4_RING-type"/>
</dbReference>
<reference evidence="7 8" key="1">
    <citation type="submission" date="2024-01" db="EMBL/GenBank/DDBJ databases">
        <title>The genome of the rayed Mediterranean limpet Patella caerulea (Linnaeus, 1758).</title>
        <authorList>
            <person name="Anh-Thu Weber A."/>
            <person name="Halstead-Nussloch G."/>
        </authorList>
    </citation>
    <scope>NUCLEOTIDE SEQUENCE [LARGE SCALE GENOMIC DNA]</scope>
    <source>
        <strain evidence="7">AATW-2023a</strain>
        <tissue evidence="7">Whole specimen</tissue>
    </source>
</reference>
<dbReference type="GO" id="GO:0008270">
    <property type="term" value="F:zinc ion binding"/>
    <property type="evidence" value="ECO:0007669"/>
    <property type="project" value="UniProtKB-KW"/>
</dbReference>
<gene>
    <name evidence="7" type="ORF">SNE40_022053</name>
</gene>
<keyword evidence="2 4" id="KW-0863">Zinc-finger</keyword>
<feature type="compositionally biased region" description="Basic and acidic residues" evidence="5">
    <location>
        <begin position="479"/>
        <end position="488"/>
    </location>
</feature>
<keyword evidence="3" id="KW-0862">Zinc</keyword>